<protein>
    <submittedName>
        <fullName evidence="1">Uncharacterized protein</fullName>
    </submittedName>
</protein>
<dbReference type="OrthoDB" id="840060at2"/>
<dbReference type="KEGG" id="evi:Echvi_2554"/>
<sequence length="85" mass="10357">MKTSYLDYYKLILEKVRFDKRLWEKEYKKALRFLDRDEAKELKAWAGQLNYASRSFSKTNWSQLPSMAPPLKYHDNRKVNEKTIH</sequence>
<dbReference type="EMBL" id="CP003346">
    <property type="protein sequence ID" value="AGA78798.1"/>
    <property type="molecule type" value="Genomic_DNA"/>
</dbReference>
<dbReference type="AlphaFoldDB" id="L0G0G7"/>
<keyword evidence="2" id="KW-1185">Reference proteome</keyword>
<evidence type="ECO:0000313" key="2">
    <source>
        <dbReference type="Proteomes" id="UP000010796"/>
    </source>
</evidence>
<proteinExistence type="predicted"/>
<reference evidence="2" key="1">
    <citation type="submission" date="2012-02" db="EMBL/GenBank/DDBJ databases">
        <title>The complete genome of Echinicola vietnamensis DSM 17526.</title>
        <authorList>
            <person name="Lucas S."/>
            <person name="Copeland A."/>
            <person name="Lapidus A."/>
            <person name="Glavina del Rio T."/>
            <person name="Dalin E."/>
            <person name="Tice H."/>
            <person name="Bruce D."/>
            <person name="Goodwin L."/>
            <person name="Pitluck S."/>
            <person name="Peters L."/>
            <person name="Ovchinnikova G."/>
            <person name="Teshima H."/>
            <person name="Kyrpides N."/>
            <person name="Mavromatis K."/>
            <person name="Ivanova N."/>
            <person name="Brettin T."/>
            <person name="Detter J.C."/>
            <person name="Han C."/>
            <person name="Larimer F."/>
            <person name="Land M."/>
            <person name="Hauser L."/>
            <person name="Markowitz V."/>
            <person name="Cheng J.-F."/>
            <person name="Hugenholtz P."/>
            <person name="Woyke T."/>
            <person name="Wu D."/>
            <person name="Brambilla E."/>
            <person name="Klenk H.-P."/>
            <person name="Eisen J.A."/>
        </authorList>
    </citation>
    <scope>NUCLEOTIDE SEQUENCE [LARGE SCALE GENOMIC DNA]</scope>
    <source>
        <strain evidence="2">DSM 17526 / LMG 23754 / KMM 6221</strain>
    </source>
</reference>
<dbReference type="RefSeq" id="WP_015266351.1">
    <property type="nucleotide sequence ID" value="NC_019904.1"/>
</dbReference>
<dbReference type="HOGENOM" id="CLU_2507383_0_0_10"/>
<gene>
    <name evidence="1" type="ordered locus">Echvi_2554</name>
</gene>
<name>L0G0G7_ECHVK</name>
<evidence type="ECO:0000313" key="1">
    <source>
        <dbReference type="EMBL" id="AGA78798.1"/>
    </source>
</evidence>
<accession>L0G0G7</accession>
<organism evidence="1 2">
    <name type="scientific">Echinicola vietnamensis (strain DSM 17526 / LMG 23754 / KMM 6221)</name>
    <dbReference type="NCBI Taxonomy" id="926556"/>
    <lineage>
        <taxon>Bacteria</taxon>
        <taxon>Pseudomonadati</taxon>
        <taxon>Bacteroidota</taxon>
        <taxon>Cytophagia</taxon>
        <taxon>Cytophagales</taxon>
        <taxon>Cyclobacteriaceae</taxon>
        <taxon>Echinicola</taxon>
    </lineage>
</organism>
<dbReference type="Proteomes" id="UP000010796">
    <property type="component" value="Chromosome"/>
</dbReference>